<evidence type="ECO:0000256" key="15">
    <source>
        <dbReference type="HAMAP-Rule" id="MF_01019"/>
    </source>
</evidence>
<keyword evidence="12 15" id="KW-0067">ATP-binding</keyword>
<feature type="region of interest" description="Phosphoribosyl-AMP cyclohydrolase" evidence="15">
    <location>
        <begin position="1"/>
        <end position="108"/>
    </location>
</feature>
<dbReference type="Proteomes" id="UP001596297">
    <property type="component" value="Unassembled WGS sequence"/>
</dbReference>
<dbReference type="EC" id="3.6.1.31" evidence="15"/>
<evidence type="ECO:0000256" key="3">
    <source>
        <dbReference type="ARBA" id="ARBA00004496"/>
    </source>
</evidence>
<keyword evidence="14 15" id="KW-0511">Multifunctional enzyme</keyword>
<comment type="catalytic activity">
    <reaction evidence="2 15">
        <text>1-(5-phospho-beta-D-ribosyl)-ATP + H2O = 1-(5-phospho-beta-D-ribosyl)-5'-AMP + diphosphate + H(+)</text>
        <dbReference type="Rhea" id="RHEA:22828"/>
        <dbReference type="ChEBI" id="CHEBI:15377"/>
        <dbReference type="ChEBI" id="CHEBI:15378"/>
        <dbReference type="ChEBI" id="CHEBI:33019"/>
        <dbReference type="ChEBI" id="CHEBI:59457"/>
        <dbReference type="ChEBI" id="CHEBI:73183"/>
        <dbReference type="EC" id="3.6.1.31"/>
    </reaction>
</comment>
<dbReference type="Gene3D" id="3.10.20.810">
    <property type="entry name" value="Phosphoribosyl-AMP cyclohydrolase"/>
    <property type="match status" value="1"/>
</dbReference>
<comment type="caution">
    <text evidence="17">The sequence shown here is derived from an EMBL/GenBank/DDBJ whole genome shotgun (WGS) entry which is preliminary data.</text>
</comment>
<evidence type="ECO:0000256" key="11">
    <source>
        <dbReference type="ARBA" id="ARBA00022801"/>
    </source>
</evidence>
<comment type="subcellular location">
    <subcellularLocation>
        <location evidence="3 15">Cytoplasm</location>
    </subcellularLocation>
</comment>
<dbReference type="InterPro" id="IPR021130">
    <property type="entry name" value="PRib-ATP_PPHydrolase-like"/>
</dbReference>
<dbReference type="HAMAP" id="MF_01019">
    <property type="entry name" value="HisIE"/>
    <property type="match status" value="1"/>
</dbReference>
<dbReference type="GO" id="GO:0004635">
    <property type="term" value="F:phosphoribosyl-AMP cyclohydrolase activity"/>
    <property type="evidence" value="ECO:0007669"/>
    <property type="project" value="UniProtKB-EC"/>
</dbReference>
<keyword evidence="10 15" id="KW-0547">Nucleotide-binding</keyword>
<dbReference type="NCBIfam" id="TIGR03188">
    <property type="entry name" value="histidine_hisI"/>
    <property type="match status" value="1"/>
</dbReference>
<organism evidence="17 18">
    <name type="scientific">Deinococcus lacus</name>
    <dbReference type="NCBI Taxonomy" id="392561"/>
    <lineage>
        <taxon>Bacteria</taxon>
        <taxon>Thermotogati</taxon>
        <taxon>Deinococcota</taxon>
        <taxon>Deinococci</taxon>
        <taxon>Deinococcales</taxon>
        <taxon>Deinococcaceae</taxon>
        <taxon>Deinococcus</taxon>
    </lineage>
</organism>
<evidence type="ECO:0000256" key="14">
    <source>
        <dbReference type="ARBA" id="ARBA00023268"/>
    </source>
</evidence>
<dbReference type="NCBIfam" id="NF002747">
    <property type="entry name" value="PRK02759.1"/>
    <property type="match status" value="1"/>
</dbReference>
<dbReference type="PANTHER" id="PTHR42945">
    <property type="entry name" value="HISTIDINE BIOSYNTHESIS BIFUNCTIONAL PROTEIN"/>
    <property type="match status" value="1"/>
</dbReference>
<evidence type="ECO:0000256" key="1">
    <source>
        <dbReference type="ARBA" id="ARBA00000024"/>
    </source>
</evidence>
<evidence type="ECO:0000256" key="2">
    <source>
        <dbReference type="ARBA" id="ARBA00001460"/>
    </source>
</evidence>
<evidence type="ECO:0000256" key="13">
    <source>
        <dbReference type="ARBA" id="ARBA00023102"/>
    </source>
</evidence>
<feature type="region of interest" description="Phosphoribosyl-ATP pyrophosphohydrolase" evidence="15">
    <location>
        <begin position="109"/>
        <end position="198"/>
    </location>
</feature>
<dbReference type="InterPro" id="IPR023019">
    <property type="entry name" value="His_synth_HisIE"/>
</dbReference>
<evidence type="ECO:0000259" key="16">
    <source>
        <dbReference type="Pfam" id="PF01502"/>
    </source>
</evidence>
<dbReference type="InterPro" id="IPR038019">
    <property type="entry name" value="PRib_AMP_CycHydrolase_sf"/>
</dbReference>
<keyword evidence="13 15" id="KW-0368">Histidine biosynthesis</keyword>
<name>A0ABW1YHP4_9DEIO</name>
<comment type="similarity">
    <text evidence="7 15">In the N-terminal section; belongs to the PRA-CH family.</text>
</comment>
<accession>A0ABW1YHP4</accession>
<evidence type="ECO:0000256" key="10">
    <source>
        <dbReference type="ARBA" id="ARBA00022741"/>
    </source>
</evidence>
<evidence type="ECO:0000256" key="8">
    <source>
        <dbReference type="ARBA" id="ARBA00022490"/>
    </source>
</evidence>
<keyword evidence="8 15" id="KW-0963">Cytoplasm</keyword>
<dbReference type="InterPro" id="IPR002496">
    <property type="entry name" value="PRib_AMP_CycHydrolase_dom"/>
</dbReference>
<dbReference type="InterPro" id="IPR008179">
    <property type="entry name" value="HisE"/>
</dbReference>
<keyword evidence="9 15" id="KW-0028">Amino-acid biosynthesis</keyword>
<dbReference type="EMBL" id="JBHSWD010000003">
    <property type="protein sequence ID" value="MFC6592988.1"/>
    <property type="molecule type" value="Genomic_DNA"/>
</dbReference>
<dbReference type="HAMAP" id="MF_01020">
    <property type="entry name" value="HisE"/>
    <property type="match status" value="1"/>
</dbReference>
<keyword evidence="18" id="KW-1185">Reference proteome</keyword>
<dbReference type="NCBIfam" id="NF000768">
    <property type="entry name" value="PRK00051.1"/>
    <property type="match status" value="1"/>
</dbReference>
<evidence type="ECO:0000313" key="17">
    <source>
        <dbReference type="EMBL" id="MFC6592988.1"/>
    </source>
</evidence>
<comment type="pathway">
    <text evidence="5 15">Amino-acid biosynthesis; L-histidine biosynthesis; L-histidine from 5-phospho-alpha-D-ribose 1-diphosphate: step 2/9.</text>
</comment>
<dbReference type="PANTHER" id="PTHR42945:SF9">
    <property type="entry name" value="HISTIDINE BIOSYNTHESIS BIFUNCTIONAL PROTEIN HISIE"/>
    <property type="match status" value="1"/>
</dbReference>
<dbReference type="GO" id="GO:0004636">
    <property type="term" value="F:phosphoribosyl-ATP diphosphatase activity"/>
    <property type="evidence" value="ECO:0007669"/>
    <property type="project" value="UniProtKB-EC"/>
</dbReference>
<evidence type="ECO:0000256" key="6">
    <source>
        <dbReference type="ARBA" id="ARBA00007731"/>
    </source>
</evidence>
<comment type="catalytic activity">
    <reaction evidence="1 15">
        <text>1-(5-phospho-beta-D-ribosyl)-5'-AMP + H2O = 1-(5-phospho-beta-D-ribosyl)-5-[(5-phospho-beta-D-ribosylamino)methylideneamino]imidazole-4-carboxamide</text>
        <dbReference type="Rhea" id="RHEA:20049"/>
        <dbReference type="ChEBI" id="CHEBI:15377"/>
        <dbReference type="ChEBI" id="CHEBI:58435"/>
        <dbReference type="ChEBI" id="CHEBI:59457"/>
        <dbReference type="EC" id="3.5.4.19"/>
    </reaction>
</comment>
<comment type="pathway">
    <text evidence="4 15">Amino-acid biosynthesis; L-histidine biosynthesis; L-histidine from 5-phospho-alpha-D-ribose 1-diphosphate: step 3/9.</text>
</comment>
<protein>
    <recommendedName>
        <fullName evidence="15">Histidine biosynthesis bifunctional protein HisIE</fullName>
    </recommendedName>
    <domain>
        <recommendedName>
            <fullName evidence="15">Phosphoribosyl-AMP cyclohydrolase</fullName>
            <shortName evidence="15">PRA-CH</shortName>
            <ecNumber evidence="15">3.5.4.19</ecNumber>
        </recommendedName>
    </domain>
    <domain>
        <recommendedName>
            <fullName evidence="15">Phosphoribosyl-ATP pyrophosphatase</fullName>
            <shortName evidence="15">PRA-PH</shortName>
            <ecNumber evidence="15">3.6.1.31</ecNumber>
        </recommendedName>
    </domain>
</protein>
<evidence type="ECO:0000256" key="4">
    <source>
        <dbReference type="ARBA" id="ARBA00005169"/>
    </source>
</evidence>
<dbReference type="Gene3D" id="1.10.287.1080">
    <property type="entry name" value="MazG-like"/>
    <property type="match status" value="1"/>
</dbReference>
<sequence length="198" mass="21210">MVDELDFQKMGGLVPCIVQDADTAQVLMLGYMNEEALRLTLATGRVTFYSRARGELWVKGAVSGHILELVQLSTDCDRDALLALARPLGPTCHTGAVSCFPAAPPLCTLGSLARTVEARRQADPETSYTARLLQGEPRRAAQKVGEEGVEVALAAVTQPSEELLAEAADLLYHLLVVLTLRGLSVPQVMAVLQARSNA</sequence>
<gene>
    <name evidence="15 17" type="primary">hisIE</name>
    <name evidence="15" type="synonym">hisI</name>
    <name evidence="17" type="ORF">ACFP81_13905</name>
</gene>
<evidence type="ECO:0000256" key="9">
    <source>
        <dbReference type="ARBA" id="ARBA00022605"/>
    </source>
</evidence>
<reference evidence="18" key="1">
    <citation type="journal article" date="2019" name="Int. J. Syst. Evol. Microbiol.">
        <title>The Global Catalogue of Microorganisms (GCM) 10K type strain sequencing project: providing services to taxonomists for standard genome sequencing and annotation.</title>
        <authorList>
            <consortium name="The Broad Institute Genomics Platform"/>
            <consortium name="The Broad Institute Genome Sequencing Center for Infectious Disease"/>
            <person name="Wu L."/>
            <person name="Ma J."/>
        </authorList>
    </citation>
    <scope>NUCLEOTIDE SEQUENCE [LARGE SCALE GENOMIC DNA]</scope>
    <source>
        <strain evidence="18">CGMCC 1.15772</strain>
    </source>
</reference>
<evidence type="ECO:0000256" key="12">
    <source>
        <dbReference type="ARBA" id="ARBA00022840"/>
    </source>
</evidence>
<dbReference type="RefSeq" id="WP_380084105.1">
    <property type="nucleotide sequence ID" value="NZ_JBHSWD010000003.1"/>
</dbReference>
<comment type="similarity">
    <text evidence="6 15">In the C-terminal section; belongs to the PRA-PH family.</text>
</comment>
<dbReference type="Pfam" id="PF01503">
    <property type="entry name" value="PRA-PH"/>
    <property type="match status" value="1"/>
</dbReference>
<evidence type="ECO:0000256" key="7">
    <source>
        <dbReference type="ARBA" id="ARBA00008299"/>
    </source>
</evidence>
<evidence type="ECO:0000256" key="5">
    <source>
        <dbReference type="ARBA" id="ARBA00005204"/>
    </source>
</evidence>
<dbReference type="SUPFAM" id="SSF101386">
    <property type="entry name" value="all-alpha NTP pyrophosphatases"/>
    <property type="match status" value="1"/>
</dbReference>
<keyword evidence="11 15" id="KW-0378">Hydrolase</keyword>
<evidence type="ECO:0000313" key="18">
    <source>
        <dbReference type="Proteomes" id="UP001596297"/>
    </source>
</evidence>
<feature type="domain" description="Phosphoribosyl-AMP cyclohydrolase" evidence="16">
    <location>
        <begin position="28"/>
        <end position="100"/>
    </location>
</feature>
<proteinExistence type="inferred from homology"/>
<dbReference type="Pfam" id="PF01502">
    <property type="entry name" value="PRA-CH"/>
    <property type="match status" value="1"/>
</dbReference>
<dbReference type="CDD" id="cd11534">
    <property type="entry name" value="NTP-PPase_HisIE_like"/>
    <property type="match status" value="1"/>
</dbReference>
<dbReference type="SUPFAM" id="SSF141734">
    <property type="entry name" value="HisI-like"/>
    <property type="match status" value="1"/>
</dbReference>
<dbReference type="EC" id="3.5.4.19" evidence="15"/>